<dbReference type="AlphaFoldDB" id="A0A644VDM4"/>
<dbReference type="SUPFAM" id="SSF53474">
    <property type="entry name" value="alpha/beta-Hydrolases"/>
    <property type="match status" value="1"/>
</dbReference>
<dbReference type="PANTHER" id="PTHR43265:SF1">
    <property type="entry name" value="ESTERASE ESTD"/>
    <property type="match status" value="1"/>
</dbReference>
<gene>
    <name evidence="2" type="ORF">SDC9_35424</name>
</gene>
<evidence type="ECO:0000259" key="1">
    <source>
        <dbReference type="Pfam" id="PF00561"/>
    </source>
</evidence>
<comment type="caution">
    <text evidence="2">The sequence shown here is derived from an EMBL/GenBank/DDBJ whole genome shotgun (WGS) entry which is preliminary data.</text>
</comment>
<accession>A0A644VDM4</accession>
<sequence length="318" mass="35107">MLRFVYTVTLFLIAKLVYSQSNDTLFVESEGVKLHTVLTTPAGSEVEKLAIIIAGSGPTDINGNQKIANNNSLLFLSNELVKNKIATVRFDKRGIAKSFHPGFNESNLVFEDYAKDIVAIIKYYSAKGYKNIYLIGHSEGSLLGLIAAQEVKIKGFVSLCGAGNPIDVTLKKQLKPKMPPAIYSEAESIIDSLKRGHLVNNVSSQMNMLFRPSVQPYMISWFRHDPAEYVMKLESPLLIIQAEKDIQVDMEEATTLKNASPKCQFLVVKDMNHVLKVISGDIKENVASYSNPNIPVSQELVTAIVNFIAAVPPTKSTK</sequence>
<dbReference type="Pfam" id="PF00561">
    <property type="entry name" value="Abhydrolase_1"/>
    <property type="match status" value="1"/>
</dbReference>
<dbReference type="InterPro" id="IPR053145">
    <property type="entry name" value="AB_hydrolase_Est10"/>
</dbReference>
<name>A0A644VDM4_9ZZZZ</name>
<organism evidence="2">
    <name type="scientific">bioreactor metagenome</name>
    <dbReference type="NCBI Taxonomy" id="1076179"/>
    <lineage>
        <taxon>unclassified sequences</taxon>
        <taxon>metagenomes</taxon>
        <taxon>ecological metagenomes</taxon>
    </lineage>
</organism>
<proteinExistence type="predicted"/>
<protein>
    <recommendedName>
        <fullName evidence="1">AB hydrolase-1 domain-containing protein</fullName>
    </recommendedName>
</protein>
<dbReference type="InterPro" id="IPR029058">
    <property type="entry name" value="AB_hydrolase_fold"/>
</dbReference>
<dbReference type="EMBL" id="VSSQ01000279">
    <property type="protein sequence ID" value="MPL89390.1"/>
    <property type="molecule type" value="Genomic_DNA"/>
</dbReference>
<dbReference type="GO" id="GO:0052689">
    <property type="term" value="F:carboxylic ester hydrolase activity"/>
    <property type="evidence" value="ECO:0007669"/>
    <property type="project" value="TreeGrafter"/>
</dbReference>
<reference evidence="2" key="1">
    <citation type="submission" date="2019-08" db="EMBL/GenBank/DDBJ databases">
        <authorList>
            <person name="Kucharzyk K."/>
            <person name="Murdoch R.W."/>
            <person name="Higgins S."/>
            <person name="Loffler F."/>
        </authorList>
    </citation>
    <scope>NUCLEOTIDE SEQUENCE</scope>
</reference>
<evidence type="ECO:0000313" key="2">
    <source>
        <dbReference type="EMBL" id="MPL89390.1"/>
    </source>
</evidence>
<dbReference type="PANTHER" id="PTHR43265">
    <property type="entry name" value="ESTERASE ESTD"/>
    <property type="match status" value="1"/>
</dbReference>
<feature type="domain" description="AB hydrolase-1" evidence="1">
    <location>
        <begin position="79"/>
        <end position="161"/>
    </location>
</feature>
<dbReference type="InterPro" id="IPR000073">
    <property type="entry name" value="AB_hydrolase_1"/>
</dbReference>
<dbReference type="Gene3D" id="3.40.50.1820">
    <property type="entry name" value="alpha/beta hydrolase"/>
    <property type="match status" value="1"/>
</dbReference>